<dbReference type="AlphaFoldDB" id="A0AAV6W371"/>
<evidence type="ECO:0000256" key="3">
    <source>
        <dbReference type="ARBA" id="ARBA00022833"/>
    </source>
</evidence>
<dbReference type="InterPro" id="IPR000306">
    <property type="entry name" value="Znf_FYVE"/>
</dbReference>
<dbReference type="GO" id="GO:0008270">
    <property type="term" value="F:zinc ion binding"/>
    <property type="evidence" value="ECO:0007669"/>
    <property type="project" value="UniProtKB-KW"/>
</dbReference>
<dbReference type="EMBL" id="WHWC01000018">
    <property type="protein sequence ID" value="KAG8364843.1"/>
    <property type="molecule type" value="Genomic_DNA"/>
</dbReference>
<proteinExistence type="predicted"/>
<dbReference type="FunFam" id="3.30.40.10:FF:000151">
    <property type="entry name" value="Zinc finger family protein"/>
    <property type="match status" value="1"/>
</dbReference>
<dbReference type="Proteomes" id="UP000826271">
    <property type="component" value="Unassembled WGS sequence"/>
</dbReference>
<dbReference type="SUPFAM" id="SSF57903">
    <property type="entry name" value="FYVE/PHD zinc finger"/>
    <property type="match status" value="1"/>
</dbReference>
<keyword evidence="7" id="KW-1185">Reference proteome</keyword>
<organism evidence="6 7">
    <name type="scientific">Buddleja alternifolia</name>
    <dbReference type="NCBI Taxonomy" id="168488"/>
    <lineage>
        <taxon>Eukaryota</taxon>
        <taxon>Viridiplantae</taxon>
        <taxon>Streptophyta</taxon>
        <taxon>Embryophyta</taxon>
        <taxon>Tracheophyta</taxon>
        <taxon>Spermatophyta</taxon>
        <taxon>Magnoliopsida</taxon>
        <taxon>eudicotyledons</taxon>
        <taxon>Gunneridae</taxon>
        <taxon>Pentapetalae</taxon>
        <taxon>asterids</taxon>
        <taxon>lamiids</taxon>
        <taxon>Lamiales</taxon>
        <taxon>Scrophulariaceae</taxon>
        <taxon>Buddlejeae</taxon>
        <taxon>Buddleja</taxon>
    </lineage>
</organism>
<keyword evidence="2 4" id="KW-0863">Zinc-finger</keyword>
<dbReference type="PROSITE" id="PS50178">
    <property type="entry name" value="ZF_FYVE"/>
    <property type="match status" value="1"/>
</dbReference>
<dbReference type="Pfam" id="PF04366">
    <property type="entry name" value="Ysc84"/>
    <property type="match status" value="1"/>
</dbReference>
<keyword evidence="1" id="KW-0479">Metal-binding</keyword>
<dbReference type="InterPro" id="IPR013083">
    <property type="entry name" value="Znf_RING/FYVE/PHD"/>
</dbReference>
<evidence type="ECO:0000313" key="7">
    <source>
        <dbReference type="Proteomes" id="UP000826271"/>
    </source>
</evidence>
<dbReference type="InterPro" id="IPR051702">
    <property type="entry name" value="SH3_domain_YSC84-like"/>
</dbReference>
<evidence type="ECO:0000259" key="5">
    <source>
        <dbReference type="PROSITE" id="PS50178"/>
    </source>
</evidence>
<dbReference type="InterPro" id="IPR011011">
    <property type="entry name" value="Znf_FYVE_PHD"/>
</dbReference>
<dbReference type="CDD" id="cd11526">
    <property type="entry name" value="SYLF_FYVE"/>
    <property type="match status" value="1"/>
</dbReference>
<gene>
    <name evidence="6" type="ORF">BUALT_Bualt18G0040700</name>
</gene>
<evidence type="ECO:0000256" key="2">
    <source>
        <dbReference type="ARBA" id="ARBA00022771"/>
    </source>
</evidence>
<keyword evidence="3" id="KW-0862">Zinc</keyword>
<dbReference type="SMART" id="SM00064">
    <property type="entry name" value="FYVE"/>
    <property type="match status" value="1"/>
</dbReference>
<dbReference type="GO" id="GO:0035091">
    <property type="term" value="F:phosphatidylinositol binding"/>
    <property type="evidence" value="ECO:0007669"/>
    <property type="project" value="TreeGrafter"/>
</dbReference>
<evidence type="ECO:0000313" key="6">
    <source>
        <dbReference type="EMBL" id="KAG8364843.1"/>
    </source>
</evidence>
<comment type="caution">
    <text evidence="6">The sequence shown here is derived from an EMBL/GenBank/DDBJ whole genome shotgun (WGS) entry which is preliminary data.</text>
</comment>
<sequence length="461" mass="50144">MDVTGMDDQQKEDLTAVNQKHSKYFYYDTSLSEETGVWVPVSVPPLSETQREEWSSGLYSNGGYLPDSDLGWNECIGEDKEMTMWDVVLDMLLTARGKFNALTSGDIRGYSMSWMSSQLLDQAWKEMAQTFTDANFGKMKDILEAEPPKWLPDSAASACMLCNVRFHPIMCSRHHCRFCGGIFCNLCSKGRSLLPSKFRTGDPQRVCDVCCVRLESVQTCLMNQVSRASQSPTHDLTDLSTLRSWLNFPWGQSMEHEIYKATNTIQGYTKVGYLKPEKSIPGAILKQAKGLAILTVAKVGLMVTYNIGTGLVVARREDGSWSPPSAVASFGVGWGAQAGGEVTDFIIVLRTNSAVMTFSGNAHLSVGAGLSAAVGIVGRAAGADIRAGDGGYAACYTYSCSKGAFVGCSLEGNIVKTRTQENSKFYGNPSISAAEILHGSMPQPPAASALYRSLSELYQKL</sequence>
<dbReference type="InterPro" id="IPR017455">
    <property type="entry name" value="Znf_FYVE-rel"/>
</dbReference>
<dbReference type="Pfam" id="PF01363">
    <property type="entry name" value="FYVE"/>
    <property type="match status" value="1"/>
</dbReference>
<protein>
    <recommendedName>
        <fullName evidence="5">FYVE-type domain-containing protein</fullName>
    </recommendedName>
</protein>
<dbReference type="PANTHER" id="PTHR15629:SF43">
    <property type="entry name" value="RING_FYVE_PHD-TYPE ZINC FINGER FAMILY PROTEIN"/>
    <property type="match status" value="1"/>
</dbReference>
<name>A0AAV6W371_9LAMI</name>
<evidence type="ECO:0000256" key="1">
    <source>
        <dbReference type="ARBA" id="ARBA00022723"/>
    </source>
</evidence>
<feature type="domain" description="FYVE-type" evidence="5">
    <location>
        <begin position="153"/>
        <end position="215"/>
    </location>
</feature>
<dbReference type="PANTHER" id="PTHR15629">
    <property type="entry name" value="SH3YL1 PROTEIN"/>
    <property type="match status" value="1"/>
</dbReference>
<accession>A0AAV6W371</accession>
<dbReference type="Gene3D" id="3.30.40.10">
    <property type="entry name" value="Zinc/RING finger domain, C3HC4 (zinc finger)"/>
    <property type="match status" value="1"/>
</dbReference>
<evidence type="ECO:0000256" key="4">
    <source>
        <dbReference type="PROSITE-ProRule" id="PRU00091"/>
    </source>
</evidence>
<dbReference type="InterPro" id="IPR007461">
    <property type="entry name" value="Ysc84_actin-binding"/>
</dbReference>
<reference evidence="6" key="1">
    <citation type="submission" date="2019-10" db="EMBL/GenBank/DDBJ databases">
        <authorList>
            <person name="Zhang R."/>
            <person name="Pan Y."/>
            <person name="Wang J."/>
            <person name="Ma R."/>
            <person name="Yu S."/>
        </authorList>
    </citation>
    <scope>NUCLEOTIDE SEQUENCE</scope>
    <source>
        <strain evidence="6">LA-IB0</strain>
        <tissue evidence="6">Leaf</tissue>
    </source>
</reference>